<keyword evidence="3" id="KW-1185">Reference proteome</keyword>
<name>A0A1C4VX47_9ACTN</name>
<dbReference type="EMBL" id="FMCV01000004">
    <property type="protein sequence ID" value="SCE88405.1"/>
    <property type="molecule type" value="Genomic_DNA"/>
</dbReference>
<dbReference type="AlphaFoldDB" id="A0A1C4VX47"/>
<feature type="domain" description="GerMN" evidence="1">
    <location>
        <begin position="77"/>
        <end position="166"/>
    </location>
</feature>
<protein>
    <submittedName>
        <fullName evidence="2">Sporulation and spore germination</fullName>
    </submittedName>
</protein>
<evidence type="ECO:0000313" key="2">
    <source>
        <dbReference type="EMBL" id="SCE88405.1"/>
    </source>
</evidence>
<reference evidence="3" key="1">
    <citation type="submission" date="2016-06" db="EMBL/GenBank/DDBJ databases">
        <authorList>
            <person name="Varghese N."/>
        </authorList>
    </citation>
    <scope>NUCLEOTIDE SEQUENCE [LARGE SCALE GENOMIC DNA]</scope>
    <source>
        <strain evidence="3">DSM 45555</strain>
    </source>
</reference>
<sequence length="187" mass="19611">MSRRRLLPGLLAVVLLAGCGVPVDEEPRLVQTPPGAFPTPTVSSTADGDGRVDEPFCFVRDDGLVVVERRVNGLPGVDAHLQHLLAGPDGGERSRGLATALPGTVAVAGATLDGTLATVDVRQAGEETGRNDEVLAFGQIVCSLTQRPDVYSVAFRRDGQPLEVPRADGSLSALPLTAADYRPLLPR</sequence>
<dbReference type="PROSITE" id="PS51257">
    <property type="entry name" value="PROKAR_LIPOPROTEIN"/>
    <property type="match status" value="1"/>
</dbReference>
<accession>A0A1C4VX47</accession>
<evidence type="ECO:0000259" key="1">
    <source>
        <dbReference type="SMART" id="SM00909"/>
    </source>
</evidence>
<dbReference type="RefSeq" id="WP_091042980.1">
    <property type="nucleotide sequence ID" value="NZ_FMCV01000004.1"/>
</dbReference>
<gene>
    <name evidence="2" type="ORF">GA0070215_10455</name>
</gene>
<dbReference type="InterPro" id="IPR019606">
    <property type="entry name" value="GerMN"/>
</dbReference>
<dbReference type="Pfam" id="PF10646">
    <property type="entry name" value="Germane"/>
    <property type="match status" value="1"/>
</dbReference>
<proteinExistence type="predicted"/>
<evidence type="ECO:0000313" key="3">
    <source>
        <dbReference type="Proteomes" id="UP000198551"/>
    </source>
</evidence>
<dbReference type="SMART" id="SM00909">
    <property type="entry name" value="Germane"/>
    <property type="match status" value="1"/>
</dbReference>
<dbReference type="Proteomes" id="UP000198551">
    <property type="component" value="Unassembled WGS sequence"/>
</dbReference>
<organism evidence="2 3">
    <name type="scientific">Micromonospora marina</name>
    <dbReference type="NCBI Taxonomy" id="307120"/>
    <lineage>
        <taxon>Bacteria</taxon>
        <taxon>Bacillati</taxon>
        <taxon>Actinomycetota</taxon>
        <taxon>Actinomycetes</taxon>
        <taxon>Micromonosporales</taxon>
        <taxon>Micromonosporaceae</taxon>
        <taxon>Micromonospora</taxon>
    </lineage>
</organism>